<dbReference type="GO" id="GO:0006493">
    <property type="term" value="P:protein O-linked glycosylation"/>
    <property type="evidence" value="ECO:0007669"/>
    <property type="project" value="TreeGrafter"/>
</dbReference>
<dbReference type="GO" id="GO:0016020">
    <property type="term" value="C:membrane"/>
    <property type="evidence" value="ECO:0007669"/>
    <property type="project" value="UniProtKB-SubCell"/>
</dbReference>
<evidence type="ECO:0000256" key="2">
    <source>
        <dbReference type="ARBA" id="ARBA00007677"/>
    </source>
</evidence>
<evidence type="ECO:0000256" key="3">
    <source>
        <dbReference type="ARBA" id="ARBA00022676"/>
    </source>
</evidence>
<organism evidence="6 7">
    <name type="scientific">Ogataea haglerorum</name>
    <dbReference type="NCBI Taxonomy" id="1937702"/>
    <lineage>
        <taxon>Eukaryota</taxon>
        <taxon>Fungi</taxon>
        <taxon>Dikarya</taxon>
        <taxon>Ascomycota</taxon>
        <taxon>Saccharomycotina</taxon>
        <taxon>Pichiomycetes</taxon>
        <taxon>Pichiales</taxon>
        <taxon>Pichiaceae</taxon>
        <taxon>Ogataea</taxon>
    </lineage>
</organism>
<dbReference type="PANTHER" id="PTHR31121">
    <property type="entry name" value="ALPHA-1,2 MANNOSYLTRANSFERASE KTR1"/>
    <property type="match status" value="1"/>
</dbReference>
<dbReference type="GO" id="GO:0000026">
    <property type="term" value="F:alpha-1,2-mannosyltransferase activity"/>
    <property type="evidence" value="ECO:0007669"/>
    <property type="project" value="TreeGrafter"/>
</dbReference>
<keyword evidence="5" id="KW-0735">Signal-anchor</keyword>
<proteinExistence type="inferred from homology"/>
<reference evidence="6" key="1">
    <citation type="journal article" date="2021" name="G3 (Bethesda)">
        <title>Genomic diversity, chromosomal rearrangements, and interspecies hybridization in the ogataea polymorpha species complex.</title>
        <authorList>
            <person name="Hanson S.J."/>
            <person name="Cinneide E.O."/>
            <person name="Salzberg L.I."/>
            <person name="Wolfe K.H."/>
            <person name="McGowan J."/>
            <person name="Fitzpatrick D.A."/>
            <person name="Matlin K."/>
        </authorList>
    </citation>
    <scope>NUCLEOTIDE SEQUENCE</scope>
    <source>
        <strain evidence="6">83-405-1</strain>
    </source>
</reference>
<dbReference type="EMBL" id="JAHLUH010000016">
    <property type="protein sequence ID" value="KAG7724491.1"/>
    <property type="molecule type" value="Genomic_DNA"/>
</dbReference>
<dbReference type="GO" id="GO:0006487">
    <property type="term" value="P:protein N-linked glycosylation"/>
    <property type="evidence" value="ECO:0007669"/>
    <property type="project" value="TreeGrafter"/>
</dbReference>
<dbReference type="Pfam" id="PF01793">
    <property type="entry name" value="Glyco_transf_15"/>
    <property type="match status" value="1"/>
</dbReference>
<dbReference type="Gene3D" id="3.90.550.10">
    <property type="entry name" value="Spore Coat Polysaccharide Biosynthesis Protein SpsA, Chain A"/>
    <property type="match status" value="1"/>
</dbReference>
<keyword evidence="5" id="KW-0812">Transmembrane</keyword>
<sequence>MLETIQNYEDRFNGRFHYDWVFLNDKPFDSTFMQEVSNLVSGKARFGQIDAHHWQFPSGLNRTLMEHNIQKLLSDEDGVLPYADSVSYRHMCRFESGFFYRHPLLQEYKYFWRVEPGVKLFCDIDYDIFAHMDAHKYAYAFAISILEYPKSIPSLFRHVKDYLLLAGKEALLHDESNYSRFVYDGHTDSYNLCHFWTNFELGDLDVFRSHEYNEMFEYLDQQNGFFYERWGDAPPENPHNFCPQRISVSCKQVYLVDHDEHAATRKTVLAQHPAELLEALLEPVETGTVYDPHEKVGLFEVIEPERPQRGLASDVPDVYVEAGVRHGADVEAHRGARFLDVLSQQALHDR</sequence>
<evidence type="ECO:0000256" key="1">
    <source>
        <dbReference type="ARBA" id="ARBA00004606"/>
    </source>
</evidence>
<dbReference type="SUPFAM" id="SSF53448">
    <property type="entry name" value="Nucleotide-diphospho-sugar transferases"/>
    <property type="match status" value="1"/>
</dbReference>
<dbReference type="InterPro" id="IPR029044">
    <property type="entry name" value="Nucleotide-diphossugar_trans"/>
</dbReference>
<evidence type="ECO:0000256" key="4">
    <source>
        <dbReference type="ARBA" id="ARBA00022679"/>
    </source>
</evidence>
<comment type="caution">
    <text evidence="6">The sequence shown here is derived from an EMBL/GenBank/DDBJ whole genome shotgun (WGS) entry which is preliminary data.</text>
</comment>
<evidence type="ECO:0000313" key="6">
    <source>
        <dbReference type="EMBL" id="KAG7724491.1"/>
    </source>
</evidence>
<dbReference type="InterPro" id="IPR002685">
    <property type="entry name" value="Glyco_trans_15"/>
</dbReference>
<comment type="subcellular location">
    <subcellularLocation>
        <location evidence="1">Membrane</location>
        <topology evidence="1">Single-pass type II membrane protein</topology>
    </subcellularLocation>
</comment>
<evidence type="ECO:0000256" key="5">
    <source>
        <dbReference type="ARBA" id="ARBA00022968"/>
    </source>
</evidence>
<comment type="similarity">
    <text evidence="2">Belongs to the glycosyltransferase 15 family.</text>
</comment>
<name>A0AAN6D1J2_9ASCO</name>
<accession>A0AAN6D1J2</accession>
<evidence type="ECO:0000313" key="7">
    <source>
        <dbReference type="Proteomes" id="UP000738402"/>
    </source>
</evidence>
<keyword evidence="3" id="KW-0328">Glycosyltransferase</keyword>
<dbReference type="Proteomes" id="UP000738402">
    <property type="component" value="Unassembled WGS sequence"/>
</dbReference>
<keyword evidence="4" id="KW-0808">Transferase</keyword>
<dbReference type="GO" id="GO:0000032">
    <property type="term" value="P:cell wall mannoprotein biosynthetic process"/>
    <property type="evidence" value="ECO:0007669"/>
    <property type="project" value="TreeGrafter"/>
</dbReference>
<gene>
    <name evidence="6" type="ORF">KL933_004685</name>
</gene>
<dbReference type="PANTHER" id="PTHR31121:SF6">
    <property type="entry name" value="ALPHA-1,2 MANNOSYLTRANSFERASE KTR1"/>
    <property type="match status" value="1"/>
</dbReference>
<protein>
    <submittedName>
        <fullName evidence="6">Uncharacterized protein</fullName>
    </submittedName>
</protein>
<dbReference type="GO" id="GO:0005794">
    <property type="term" value="C:Golgi apparatus"/>
    <property type="evidence" value="ECO:0007669"/>
    <property type="project" value="TreeGrafter"/>
</dbReference>
<dbReference type="AlphaFoldDB" id="A0AAN6D1J2"/>